<feature type="signal peptide" evidence="6">
    <location>
        <begin position="1"/>
        <end position="26"/>
    </location>
</feature>
<dbReference type="KEGG" id="pmj:P9211_13871"/>
<protein>
    <recommendedName>
        <fullName evidence="5">Peptide methionine sulfoxide reductase MsrA</fullName>
        <shortName evidence="5">Protein-methionine-S-oxide reductase</shortName>
        <ecNumber evidence="5">1.8.4.11</ecNumber>
    </recommendedName>
    <alternativeName>
        <fullName evidence="5">Peptide-methionine (S)-S-oxide reductase</fullName>
        <shortName evidence="5">Peptide Met(O) reductase</shortName>
    </alternativeName>
</protein>
<keyword evidence="6" id="KW-0732">Signal</keyword>
<dbReference type="Gene3D" id="3.30.1060.10">
    <property type="entry name" value="Peptide methionine sulphoxide reductase MsrA"/>
    <property type="match status" value="1"/>
</dbReference>
<dbReference type="eggNOG" id="COG0225">
    <property type="taxonomic scope" value="Bacteria"/>
</dbReference>
<evidence type="ECO:0000313" key="9">
    <source>
        <dbReference type="Proteomes" id="UP000000788"/>
    </source>
</evidence>
<dbReference type="STRING" id="93059.P9211_13871"/>
<evidence type="ECO:0000256" key="1">
    <source>
        <dbReference type="ARBA" id="ARBA00005591"/>
    </source>
</evidence>
<organism evidence="8 9">
    <name type="scientific">Prochlorococcus marinus (strain MIT 9211)</name>
    <dbReference type="NCBI Taxonomy" id="93059"/>
    <lineage>
        <taxon>Bacteria</taxon>
        <taxon>Bacillati</taxon>
        <taxon>Cyanobacteriota</taxon>
        <taxon>Cyanophyceae</taxon>
        <taxon>Synechococcales</taxon>
        <taxon>Prochlorococcaceae</taxon>
        <taxon>Prochlorococcus</taxon>
    </lineage>
</organism>
<dbReference type="EC" id="1.8.4.11" evidence="5"/>
<dbReference type="SUPFAM" id="SSF55068">
    <property type="entry name" value="Peptide methionine sulfoxide reductase"/>
    <property type="match status" value="1"/>
</dbReference>
<sequence>MKLPLFKKIIPLLAIAFSLLFSSPYAAVASLEKAVLAGGCFWCLEHDLEELPGILSVESGYTGGNLQNPTYKNHKGHQEAVIVEFDTKKIAFDKLLRSYWRNIDPFDSRGQFCDRGDSYRPVIFARDDSQLKESIESLSFASKELSASIDDIKVEIKNANKFWQAEDYHQNFAENNNLKYQFYRYSCGRDKRLNEVWGSTSRKDLPWSINN</sequence>
<keyword evidence="9" id="KW-1185">Reference proteome</keyword>
<dbReference type="GO" id="GO:0008113">
    <property type="term" value="F:peptide-methionine (S)-S-oxide reductase activity"/>
    <property type="evidence" value="ECO:0007669"/>
    <property type="project" value="UniProtKB-UniRule"/>
</dbReference>
<proteinExistence type="inferred from homology"/>
<comment type="similarity">
    <text evidence="1 5">Belongs to the MsrA Met sulfoxide reductase family.</text>
</comment>
<name>A9BBV6_PROM4</name>
<comment type="function">
    <text evidence="5">Has an important function as a repair enzyme for proteins that have been inactivated by oxidation. Catalyzes the reversible oxidation-reduction of methionine sulfoxide in proteins to methionine.</text>
</comment>
<feature type="active site" evidence="5">
    <location>
        <position position="40"/>
    </location>
</feature>
<evidence type="ECO:0000313" key="8">
    <source>
        <dbReference type="EMBL" id="ABX09318.1"/>
    </source>
</evidence>
<dbReference type="HAMAP" id="MF_01401">
    <property type="entry name" value="MsrA"/>
    <property type="match status" value="1"/>
</dbReference>
<dbReference type="PANTHER" id="PTHR43774:SF1">
    <property type="entry name" value="PEPTIDE METHIONINE SULFOXIDE REDUCTASE MSRA 2"/>
    <property type="match status" value="1"/>
</dbReference>
<comment type="catalytic activity">
    <reaction evidence="3 5">
        <text>L-methionyl-[protein] + [thioredoxin]-disulfide + H2O = L-methionyl-(S)-S-oxide-[protein] + [thioredoxin]-dithiol</text>
        <dbReference type="Rhea" id="RHEA:14217"/>
        <dbReference type="Rhea" id="RHEA-COMP:10698"/>
        <dbReference type="Rhea" id="RHEA-COMP:10700"/>
        <dbReference type="Rhea" id="RHEA-COMP:12313"/>
        <dbReference type="Rhea" id="RHEA-COMP:12315"/>
        <dbReference type="ChEBI" id="CHEBI:15377"/>
        <dbReference type="ChEBI" id="CHEBI:16044"/>
        <dbReference type="ChEBI" id="CHEBI:29950"/>
        <dbReference type="ChEBI" id="CHEBI:44120"/>
        <dbReference type="ChEBI" id="CHEBI:50058"/>
        <dbReference type="EC" id="1.8.4.11"/>
    </reaction>
</comment>
<reference evidence="8 9" key="1">
    <citation type="journal article" date="2007" name="PLoS Genet.">
        <title>Patterns and implications of gene gain and loss in the evolution of Prochlorococcus.</title>
        <authorList>
            <person name="Kettler G.C."/>
            <person name="Martiny A.C."/>
            <person name="Huang K."/>
            <person name="Zucker J."/>
            <person name="Coleman M.L."/>
            <person name="Rodrigue S."/>
            <person name="Chen F."/>
            <person name="Lapidus A."/>
            <person name="Ferriera S."/>
            <person name="Johnson J."/>
            <person name="Steglich C."/>
            <person name="Church G.M."/>
            <person name="Richardson P."/>
            <person name="Chisholm S.W."/>
        </authorList>
    </citation>
    <scope>NUCLEOTIDE SEQUENCE [LARGE SCALE GENOMIC DNA]</scope>
    <source>
        <strain evidence="9">MIT 9211</strain>
    </source>
</reference>
<dbReference type="EMBL" id="CP000878">
    <property type="protein sequence ID" value="ABX09318.1"/>
    <property type="molecule type" value="Genomic_DNA"/>
</dbReference>
<dbReference type="AlphaFoldDB" id="A9BBV6"/>
<accession>A9BBV6</accession>
<dbReference type="InterPro" id="IPR002569">
    <property type="entry name" value="Met_Sox_Rdtase_MsrA_dom"/>
</dbReference>
<evidence type="ECO:0000256" key="4">
    <source>
        <dbReference type="ARBA" id="ARBA00048782"/>
    </source>
</evidence>
<feature type="chain" id="PRO_5002734687" description="Peptide methionine sulfoxide reductase MsrA" evidence="6">
    <location>
        <begin position="27"/>
        <end position="211"/>
    </location>
</feature>
<evidence type="ECO:0000256" key="6">
    <source>
        <dbReference type="SAM" id="SignalP"/>
    </source>
</evidence>
<dbReference type="PANTHER" id="PTHR43774">
    <property type="entry name" value="PEPTIDE METHIONINE SULFOXIDE REDUCTASE"/>
    <property type="match status" value="1"/>
</dbReference>
<dbReference type="OrthoDB" id="4174719at2"/>
<dbReference type="Pfam" id="PF01625">
    <property type="entry name" value="PMSR"/>
    <property type="match status" value="1"/>
</dbReference>
<comment type="catalytic activity">
    <reaction evidence="4 5">
        <text>[thioredoxin]-disulfide + L-methionine + H2O = L-methionine (S)-S-oxide + [thioredoxin]-dithiol</text>
        <dbReference type="Rhea" id="RHEA:19993"/>
        <dbReference type="Rhea" id="RHEA-COMP:10698"/>
        <dbReference type="Rhea" id="RHEA-COMP:10700"/>
        <dbReference type="ChEBI" id="CHEBI:15377"/>
        <dbReference type="ChEBI" id="CHEBI:29950"/>
        <dbReference type="ChEBI" id="CHEBI:50058"/>
        <dbReference type="ChEBI" id="CHEBI:57844"/>
        <dbReference type="ChEBI" id="CHEBI:58772"/>
        <dbReference type="EC" id="1.8.4.11"/>
    </reaction>
</comment>
<evidence type="ECO:0000256" key="2">
    <source>
        <dbReference type="ARBA" id="ARBA00023002"/>
    </source>
</evidence>
<dbReference type="Proteomes" id="UP000000788">
    <property type="component" value="Chromosome"/>
</dbReference>
<evidence type="ECO:0000256" key="3">
    <source>
        <dbReference type="ARBA" id="ARBA00047806"/>
    </source>
</evidence>
<dbReference type="RefSeq" id="WP_012195939.1">
    <property type="nucleotide sequence ID" value="NC_009976.1"/>
</dbReference>
<dbReference type="HOGENOM" id="CLU_031040_10_1_3"/>
<dbReference type="InterPro" id="IPR036509">
    <property type="entry name" value="Met_Sox_Rdtase_MsrA_sf"/>
</dbReference>
<keyword evidence="2 5" id="KW-0560">Oxidoreductase</keyword>
<dbReference type="GO" id="GO:0033744">
    <property type="term" value="F:L-methionine:thioredoxin-disulfide S-oxidoreductase activity"/>
    <property type="evidence" value="ECO:0007669"/>
    <property type="project" value="RHEA"/>
</dbReference>
<gene>
    <name evidence="5" type="primary">msrA</name>
    <name evidence="8" type="ordered locus">P9211_13871</name>
</gene>
<feature type="domain" description="Peptide methionine sulphoxide reductase MsrA" evidence="7">
    <location>
        <begin position="33"/>
        <end position="181"/>
    </location>
</feature>
<evidence type="ECO:0000259" key="7">
    <source>
        <dbReference type="Pfam" id="PF01625"/>
    </source>
</evidence>
<dbReference type="NCBIfam" id="TIGR00401">
    <property type="entry name" value="msrA"/>
    <property type="match status" value="1"/>
</dbReference>
<evidence type="ECO:0000256" key="5">
    <source>
        <dbReference type="HAMAP-Rule" id="MF_01401"/>
    </source>
</evidence>